<dbReference type="InterPro" id="IPR011486">
    <property type="entry name" value="BBP2"/>
</dbReference>
<dbReference type="Gene3D" id="2.40.160.10">
    <property type="entry name" value="Porin"/>
    <property type="match status" value="1"/>
</dbReference>
<feature type="signal peptide" evidence="1">
    <location>
        <begin position="1"/>
        <end position="19"/>
    </location>
</feature>
<dbReference type="InterPro" id="IPR023614">
    <property type="entry name" value="Porin_dom_sf"/>
</dbReference>
<keyword evidence="3" id="KW-1185">Reference proteome</keyword>
<feature type="chain" id="PRO_5046991488" evidence="1">
    <location>
        <begin position="20"/>
        <end position="351"/>
    </location>
</feature>
<dbReference type="EMBL" id="JBHULR010000003">
    <property type="protein sequence ID" value="MFD2547331.1"/>
    <property type="molecule type" value="Genomic_DNA"/>
</dbReference>
<organism evidence="2 3">
    <name type="scientific">Sphingobacterium suaedae</name>
    <dbReference type="NCBI Taxonomy" id="1686402"/>
    <lineage>
        <taxon>Bacteria</taxon>
        <taxon>Pseudomonadati</taxon>
        <taxon>Bacteroidota</taxon>
        <taxon>Sphingobacteriia</taxon>
        <taxon>Sphingobacteriales</taxon>
        <taxon>Sphingobacteriaceae</taxon>
        <taxon>Sphingobacterium</taxon>
    </lineage>
</organism>
<gene>
    <name evidence="2" type="ORF">ACFSR5_06675</name>
</gene>
<dbReference type="Proteomes" id="UP001597545">
    <property type="component" value="Unassembled WGS sequence"/>
</dbReference>
<evidence type="ECO:0000313" key="3">
    <source>
        <dbReference type="Proteomes" id="UP001597545"/>
    </source>
</evidence>
<comment type="caution">
    <text evidence="2">The sequence shown here is derived from an EMBL/GenBank/DDBJ whole genome shotgun (WGS) entry which is preliminary data.</text>
</comment>
<dbReference type="RefSeq" id="WP_380901982.1">
    <property type="nucleotide sequence ID" value="NZ_JBHUEG010000007.1"/>
</dbReference>
<reference evidence="3" key="1">
    <citation type="journal article" date="2019" name="Int. J. Syst. Evol. Microbiol.">
        <title>The Global Catalogue of Microorganisms (GCM) 10K type strain sequencing project: providing services to taxonomists for standard genome sequencing and annotation.</title>
        <authorList>
            <consortium name="The Broad Institute Genomics Platform"/>
            <consortium name="The Broad Institute Genome Sequencing Center for Infectious Disease"/>
            <person name="Wu L."/>
            <person name="Ma J."/>
        </authorList>
    </citation>
    <scope>NUCLEOTIDE SEQUENCE [LARGE SCALE GENOMIC DNA]</scope>
    <source>
        <strain evidence="3">KCTC 42662</strain>
    </source>
</reference>
<evidence type="ECO:0000313" key="2">
    <source>
        <dbReference type="EMBL" id="MFD2547331.1"/>
    </source>
</evidence>
<protein>
    <submittedName>
        <fullName evidence="2">Porin</fullName>
    </submittedName>
</protein>
<accession>A0ABW5KEB7</accession>
<dbReference type="SUPFAM" id="SSF56935">
    <property type="entry name" value="Porins"/>
    <property type="match status" value="1"/>
</dbReference>
<sequence>MRKFLFIITSSLISTLSYAQDGSPLEISGYADAYWKYDFAKQENIGTYFANDHNSVSLGMLGLGLKKSTGKATFVGEVAFGPRGQYLSIPNGDDREANGGNSFHIQNLYASYNFTDQFSMTAGYMGTFIGYEVISPVPNFHYSTSYLFGAGPFQNAGIKATYAFSDKVSLMAGVFNDWNVYRDLNGVSHVGAQLSLAPVEGLTAYLNFLTGSSAGGENNYSSGTLVDLVASYDFSPKVTLALNAADYSFRSDGGYTGVALYPRYNITDNVGVGLRAEYFKNKDVKGVDGAEDVDGSQITAFTLSARLKHGGLSVIPEIRLDNDDQSGFLKKDGMTATKQASQASIALVYAF</sequence>
<dbReference type="Pfam" id="PF07642">
    <property type="entry name" value="BBP2"/>
    <property type="match status" value="1"/>
</dbReference>
<proteinExistence type="predicted"/>
<name>A0ABW5KEB7_9SPHI</name>
<evidence type="ECO:0000256" key="1">
    <source>
        <dbReference type="SAM" id="SignalP"/>
    </source>
</evidence>
<keyword evidence="1" id="KW-0732">Signal</keyword>